<evidence type="ECO:0000256" key="2">
    <source>
        <dbReference type="ARBA" id="ARBA00022618"/>
    </source>
</evidence>
<feature type="domain" description="Glycosyl transferase family 28 C-terminal" evidence="12">
    <location>
        <begin position="193"/>
        <end position="345"/>
    </location>
</feature>
<dbReference type="UniPathway" id="UPA00219"/>
<evidence type="ECO:0000256" key="9">
    <source>
        <dbReference type="ARBA" id="ARBA00023316"/>
    </source>
</evidence>
<evidence type="ECO:0000256" key="5">
    <source>
        <dbReference type="ARBA" id="ARBA00022960"/>
    </source>
</evidence>
<keyword evidence="9 10" id="KW-0961">Cell wall biogenesis/degradation</keyword>
<evidence type="ECO:0000259" key="11">
    <source>
        <dbReference type="Pfam" id="PF03033"/>
    </source>
</evidence>
<dbReference type="GO" id="GO:0051301">
    <property type="term" value="P:cell division"/>
    <property type="evidence" value="ECO:0007669"/>
    <property type="project" value="UniProtKB-KW"/>
</dbReference>
<dbReference type="OrthoDB" id="9808936at2"/>
<dbReference type="InterPro" id="IPR004276">
    <property type="entry name" value="GlycoTrans_28_N"/>
</dbReference>
<dbReference type="GO" id="GO:0005975">
    <property type="term" value="P:carbohydrate metabolic process"/>
    <property type="evidence" value="ECO:0007669"/>
    <property type="project" value="InterPro"/>
</dbReference>
<keyword evidence="3 10" id="KW-0328">Glycosyltransferase</keyword>
<keyword evidence="7 10" id="KW-0472">Membrane</keyword>
<comment type="similarity">
    <text evidence="10">Belongs to the glycosyltransferase 28 family. MurG subfamily.</text>
</comment>
<dbReference type="PANTHER" id="PTHR21015:SF22">
    <property type="entry name" value="GLYCOSYLTRANSFERASE"/>
    <property type="match status" value="1"/>
</dbReference>
<evidence type="ECO:0000256" key="1">
    <source>
        <dbReference type="ARBA" id="ARBA00022475"/>
    </source>
</evidence>
<dbReference type="GO" id="GO:0051991">
    <property type="term" value="F:UDP-N-acetyl-D-glucosamine:N-acetylmuramoyl-L-alanyl-D-glutamyl-meso-2,6-diaminopimelyl-D-alanyl-D-alanine-diphosphoundecaprenol 4-beta-N-acetylglucosaminlytransferase activity"/>
    <property type="evidence" value="ECO:0007669"/>
    <property type="project" value="RHEA"/>
</dbReference>
<reference evidence="13 14" key="1">
    <citation type="submission" date="2018-12" db="EMBL/GenBank/DDBJ databases">
        <title>YIM 101343 draft genome.</title>
        <authorList>
            <person name="Chen X."/>
        </authorList>
    </citation>
    <scope>NUCLEOTIDE SEQUENCE [LARGE SCALE GENOMIC DNA]</scope>
    <source>
        <strain evidence="13 14">YIM 101343</strain>
    </source>
</reference>
<feature type="binding site" evidence="10">
    <location>
        <position position="248"/>
    </location>
    <ligand>
        <name>UDP-N-acetyl-alpha-D-glucosamine</name>
        <dbReference type="ChEBI" id="CHEBI:57705"/>
    </ligand>
</feature>
<dbReference type="Pfam" id="PF04101">
    <property type="entry name" value="Glyco_tran_28_C"/>
    <property type="match status" value="1"/>
</dbReference>
<dbReference type="GO" id="GO:0071555">
    <property type="term" value="P:cell wall organization"/>
    <property type="evidence" value="ECO:0007669"/>
    <property type="project" value="UniProtKB-KW"/>
</dbReference>
<dbReference type="InterPro" id="IPR006009">
    <property type="entry name" value="GlcNAc_MurG"/>
</dbReference>
<dbReference type="RefSeq" id="WP_126121026.1">
    <property type="nucleotide sequence ID" value="NZ_RXHJ01000010.1"/>
</dbReference>
<evidence type="ECO:0000256" key="6">
    <source>
        <dbReference type="ARBA" id="ARBA00022984"/>
    </source>
</evidence>
<dbReference type="PANTHER" id="PTHR21015">
    <property type="entry name" value="UDP-N-ACETYLGLUCOSAMINE--N-ACETYLMURAMYL-(PENTAPEPTIDE) PYROPHOSPHORYL-UNDECAPRENOL N-ACETYLGLUCOSAMINE TRANSFERASE 1"/>
    <property type="match status" value="1"/>
</dbReference>
<evidence type="ECO:0000313" key="13">
    <source>
        <dbReference type="EMBL" id="RSZ62731.1"/>
    </source>
</evidence>
<evidence type="ECO:0000256" key="8">
    <source>
        <dbReference type="ARBA" id="ARBA00023306"/>
    </source>
</evidence>
<name>A0A430HXP1_9CORY</name>
<feature type="binding site" evidence="10">
    <location>
        <position position="292"/>
    </location>
    <ligand>
        <name>UDP-N-acetyl-alpha-D-glucosamine</name>
        <dbReference type="ChEBI" id="CHEBI:57705"/>
    </ligand>
</feature>
<evidence type="ECO:0000259" key="12">
    <source>
        <dbReference type="Pfam" id="PF04101"/>
    </source>
</evidence>
<dbReference type="NCBIfam" id="TIGR01133">
    <property type="entry name" value="murG"/>
    <property type="match status" value="1"/>
</dbReference>
<protein>
    <recommendedName>
        <fullName evidence="10">UDP-N-acetylglucosamine--N-acetylmuramyl-(pentapeptide) pyrophosphoryl-undecaprenol N-acetylglucosamine transferase</fullName>
        <ecNumber evidence="10">2.4.1.227</ecNumber>
    </recommendedName>
    <alternativeName>
        <fullName evidence="10">Undecaprenyl-PP-MurNAc-pentapeptide-UDPGlcNAc GlcNAc transferase</fullName>
    </alternativeName>
</protein>
<dbReference type="GO" id="GO:0005886">
    <property type="term" value="C:plasma membrane"/>
    <property type="evidence" value="ECO:0007669"/>
    <property type="project" value="UniProtKB-SubCell"/>
</dbReference>
<keyword evidence="2 10" id="KW-0132">Cell division</keyword>
<keyword evidence="6 10" id="KW-0573">Peptidoglycan synthesis</keyword>
<dbReference type="CDD" id="cd03785">
    <property type="entry name" value="GT28_MurG"/>
    <property type="match status" value="1"/>
</dbReference>
<comment type="caution">
    <text evidence="13">The sequence shown here is derived from an EMBL/GenBank/DDBJ whole genome shotgun (WGS) entry which is preliminary data.</text>
</comment>
<feature type="domain" description="Glycosyltransferase family 28 N-terminal" evidence="11">
    <location>
        <begin position="10"/>
        <end position="142"/>
    </location>
</feature>
<dbReference type="EC" id="2.4.1.227" evidence="10"/>
<keyword evidence="5 10" id="KW-0133">Cell shape</keyword>
<evidence type="ECO:0000256" key="3">
    <source>
        <dbReference type="ARBA" id="ARBA00022676"/>
    </source>
</evidence>
<proteinExistence type="inferred from homology"/>
<sequence>MPAPQDTLSVVVAGGGTAGHVEPALAVAEALVEQHGATVTALGTPRGLERDLVPARGFDLRLIDPVPVPRRPNLDLFKLPVRVVKAVRQTREILRDVQADALIGFGGYVSAPGYLAARSLGIPFFVHEANARAGLANKLGVRLGGTGFNAVAGSGMPGEVVGIPVRAGLRSGDMQAAAERAREQWGLDPERRTLLVTGGSQGAVSLNRAVAGAVDTLTTAGGFQVLHAYGRRNTAPAPHEHYVPLPYIGDMAAAYAVADLIVCRSGAMTVAEVTASGLPAVYVPLPHGNGEQALNATDVVAAGAARLVGDAEFDADRLVAEVTGILGDGDTLETMRAAARGHSAGDTAAYLAAAVAAALE</sequence>
<evidence type="ECO:0000256" key="7">
    <source>
        <dbReference type="ARBA" id="ARBA00023136"/>
    </source>
</evidence>
<evidence type="ECO:0000256" key="4">
    <source>
        <dbReference type="ARBA" id="ARBA00022679"/>
    </source>
</evidence>
<dbReference type="GO" id="GO:0009252">
    <property type="term" value="P:peptidoglycan biosynthetic process"/>
    <property type="evidence" value="ECO:0007669"/>
    <property type="project" value="UniProtKB-UniRule"/>
</dbReference>
<feature type="binding site" evidence="10">
    <location>
        <position position="200"/>
    </location>
    <ligand>
        <name>UDP-N-acetyl-alpha-D-glucosamine</name>
        <dbReference type="ChEBI" id="CHEBI:57705"/>
    </ligand>
</feature>
<gene>
    <name evidence="10 13" type="primary">murG</name>
    <name evidence="13" type="ORF">EAH68_09140</name>
</gene>
<dbReference type="GO" id="GO:0008360">
    <property type="term" value="P:regulation of cell shape"/>
    <property type="evidence" value="ECO:0007669"/>
    <property type="project" value="UniProtKB-KW"/>
</dbReference>
<dbReference type="GO" id="GO:0050511">
    <property type="term" value="F:undecaprenyldiphospho-muramoylpentapeptide beta-N-acetylglucosaminyltransferase activity"/>
    <property type="evidence" value="ECO:0007669"/>
    <property type="project" value="UniProtKB-UniRule"/>
</dbReference>
<dbReference type="AlphaFoldDB" id="A0A430HXP1"/>
<comment type="pathway">
    <text evidence="10">Cell wall biogenesis; peptidoglycan biosynthesis.</text>
</comment>
<evidence type="ECO:0000256" key="10">
    <source>
        <dbReference type="HAMAP-Rule" id="MF_00033"/>
    </source>
</evidence>
<dbReference type="HAMAP" id="MF_00033">
    <property type="entry name" value="MurG"/>
    <property type="match status" value="1"/>
</dbReference>
<dbReference type="SUPFAM" id="SSF53756">
    <property type="entry name" value="UDP-Glycosyltransferase/glycogen phosphorylase"/>
    <property type="match status" value="1"/>
</dbReference>
<dbReference type="Proteomes" id="UP000274907">
    <property type="component" value="Unassembled WGS sequence"/>
</dbReference>
<keyword evidence="14" id="KW-1185">Reference proteome</keyword>
<feature type="binding site" evidence="10">
    <location>
        <begin position="17"/>
        <end position="19"/>
    </location>
    <ligand>
        <name>UDP-N-acetyl-alpha-D-glucosamine</name>
        <dbReference type="ChEBI" id="CHEBI:57705"/>
    </ligand>
</feature>
<feature type="binding site" evidence="10">
    <location>
        <position position="166"/>
    </location>
    <ligand>
        <name>UDP-N-acetyl-alpha-D-glucosamine</name>
        <dbReference type="ChEBI" id="CHEBI:57705"/>
    </ligand>
</feature>
<accession>A0A430HXP1</accession>
<comment type="catalytic activity">
    <reaction evidence="10">
        <text>di-trans,octa-cis-undecaprenyl diphospho-N-acetyl-alpha-D-muramoyl-L-alanyl-D-glutamyl-meso-2,6-diaminopimeloyl-D-alanyl-D-alanine + UDP-N-acetyl-alpha-D-glucosamine = di-trans,octa-cis-undecaprenyl diphospho-[N-acetyl-alpha-D-glucosaminyl-(1-&gt;4)]-N-acetyl-alpha-D-muramoyl-L-alanyl-D-glutamyl-meso-2,6-diaminopimeloyl-D-alanyl-D-alanine + UDP + H(+)</text>
        <dbReference type="Rhea" id="RHEA:31227"/>
        <dbReference type="ChEBI" id="CHEBI:15378"/>
        <dbReference type="ChEBI" id="CHEBI:57705"/>
        <dbReference type="ChEBI" id="CHEBI:58223"/>
        <dbReference type="ChEBI" id="CHEBI:61387"/>
        <dbReference type="ChEBI" id="CHEBI:61388"/>
        <dbReference type="EC" id="2.4.1.227"/>
    </reaction>
</comment>
<comment type="function">
    <text evidence="10">Cell wall formation. Catalyzes the transfer of a GlcNAc subunit on undecaprenyl-pyrophosphoryl-MurNAc-pentapeptide (lipid intermediate I) to form undecaprenyl-pyrophosphoryl-MurNAc-(pentapeptide)GlcNAc (lipid intermediate II).</text>
</comment>
<organism evidence="13 14">
    <name type="scientific">Corynebacterium hylobatis</name>
    <dbReference type="NCBI Taxonomy" id="1859290"/>
    <lineage>
        <taxon>Bacteria</taxon>
        <taxon>Bacillati</taxon>
        <taxon>Actinomycetota</taxon>
        <taxon>Actinomycetes</taxon>
        <taxon>Mycobacteriales</taxon>
        <taxon>Corynebacteriaceae</taxon>
        <taxon>Corynebacterium</taxon>
    </lineage>
</organism>
<feature type="binding site" evidence="10">
    <location>
        <position position="130"/>
    </location>
    <ligand>
        <name>UDP-N-acetyl-alpha-D-glucosamine</name>
        <dbReference type="ChEBI" id="CHEBI:57705"/>
    </ligand>
</feature>
<dbReference type="Gene3D" id="3.40.50.2000">
    <property type="entry name" value="Glycogen Phosphorylase B"/>
    <property type="match status" value="2"/>
</dbReference>
<comment type="caution">
    <text evidence="10">Lacks conserved residue(s) required for the propagation of feature annotation.</text>
</comment>
<evidence type="ECO:0000313" key="14">
    <source>
        <dbReference type="Proteomes" id="UP000274907"/>
    </source>
</evidence>
<dbReference type="InterPro" id="IPR007235">
    <property type="entry name" value="Glyco_trans_28_C"/>
</dbReference>
<comment type="subcellular location">
    <subcellularLocation>
        <location evidence="10">Cell membrane</location>
        <topology evidence="10">Peripheral membrane protein</topology>
        <orientation evidence="10">Cytoplasmic side</orientation>
    </subcellularLocation>
</comment>
<dbReference type="Pfam" id="PF03033">
    <property type="entry name" value="Glyco_transf_28"/>
    <property type="match status" value="1"/>
</dbReference>
<dbReference type="EMBL" id="RXHJ01000010">
    <property type="protein sequence ID" value="RSZ62731.1"/>
    <property type="molecule type" value="Genomic_DNA"/>
</dbReference>
<keyword evidence="1 10" id="KW-1003">Cell membrane</keyword>
<keyword evidence="8 10" id="KW-0131">Cell cycle</keyword>
<keyword evidence="4 10" id="KW-0808">Transferase</keyword>